<dbReference type="Proteomes" id="UP000241137">
    <property type="component" value="Segment"/>
</dbReference>
<organism evidence="1 2">
    <name type="scientific">Megavirus courdo11</name>
    <dbReference type="NCBI Taxonomy" id="1128140"/>
    <lineage>
        <taxon>Viruses</taxon>
        <taxon>Varidnaviria</taxon>
        <taxon>Bamfordvirae</taxon>
        <taxon>Nucleocytoviricota</taxon>
        <taxon>Megaviricetes</taxon>
        <taxon>Imitervirales</taxon>
        <taxon>Mimiviridae</taxon>
        <taxon>Megamimivirinae</taxon>
        <taxon>Megavirus</taxon>
        <taxon>Megavirus chilense</taxon>
    </lineage>
</organism>
<name>K7YG56_9VIRU</name>
<proteinExistence type="predicted"/>
<evidence type="ECO:0000313" key="1">
    <source>
        <dbReference type="EMBL" id="AFX92139.1"/>
    </source>
</evidence>
<accession>K7YG56</accession>
<protein>
    <submittedName>
        <fullName evidence="1">Putative cdc123-like protein</fullName>
    </submittedName>
</protein>
<gene>
    <name evidence="1" type="ORF">CE11_00107</name>
</gene>
<dbReference type="EMBL" id="JX975216">
    <property type="protein sequence ID" value="AFX92139.1"/>
    <property type="molecule type" value="Genomic_DNA"/>
</dbReference>
<evidence type="ECO:0000313" key="2">
    <source>
        <dbReference type="Proteomes" id="UP000241137"/>
    </source>
</evidence>
<reference evidence="1 2" key="1">
    <citation type="journal article" date="2014" name="Virus Genes">
        <title>Complete genome sequence of Courdo11 virus, a member of the family Mimiviridae.</title>
        <authorList>
            <person name="Yoosuf N."/>
            <person name="Pagnier I."/>
            <person name="Fournous G."/>
            <person name="Robert C."/>
            <person name="La Scola B."/>
            <person name="Raoult D."/>
            <person name="Colson P."/>
        </authorList>
    </citation>
    <scope>NUCLEOTIDE SEQUENCE [LARGE SCALE GENOMIC DNA]</scope>
</reference>
<sequence>MDIIYNDKWIDNTLNNSGVVIIEFNSFGEHMNASSGLYDWIKDHSILTRSKIPHFLMAEKPLNVL</sequence>